<dbReference type="AlphaFoldDB" id="A0A7W4UMU5"/>
<sequence>MADTRLTTAVAAMHREGYASSDIALILEIDRARVDELLRSSGSR</sequence>
<reference evidence="1 2" key="1">
    <citation type="submission" date="2020-08" db="EMBL/GenBank/DDBJ databases">
        <title>Sequencing the genomes of 1000 actinobacteria strains.</title>
        <authorList>
            <person name="Klenk H.-P."/>
        </authorList>
    </citation>
    <scope>NUCLEOTIDE SEQUENCE [LARGE SCALE GENOMIC DNA]</scope>
    <source>
        <strain evidence="1 2">DSM 20419</strain>
    </source>
</reference>
<dbReference type="EMBL" id="JACHWJ010000001">
    <property type="protein sequence ID" value="MBB2956757.1"/>
    <property type="molecule type" value="Genomic_DNA"/>
</dbReference>
<proteinExistence type="predicted"/>
<evidence type="ECO:0000313" key="1">
    <source>
        <dbReference type="EMBL" id="MBB2956757.1"/>
    </source>
</evidence>
<accession>A0A7W4UMU5</accession>
<organism evidence="1 2">
    <name type="scientific">Pseudoclavibacter helvolus</name>
    <dbReference type="NCBI Taxonomy" id="255205"/>
    <lineage>
        <taxon>Bacteria</taxon>
        <taxon>Bacillati</taxon>
        <taxon>Actinomycetota</taxon>
        <taxon>Actinomycetes</taxon>
        <taxon>Micrococcales</taxon>
        <taxon>Microbacteriaceae</taxon>
        <taxon>Pseudoclavibacter</taxon>
    </lineage>
</organism>
<keyword evidence="2" id="KW-1185">Reference proteome</keyword>
<evidence type="ECO:0000313" key="2">
    <source>
        <dbReference type="Proteomes" id="UP000545286"/>
    </source>
</evidence>
<name>A0A7W4UMU5_9MICO</name>
<gene>
    <name evidence="1" type="ORF">FHX72_000869</name>
</gene>
<dbReference type="Proteomes" id="UP000545286">
    <property type="component" value="Unassembled WGS sequence"/>
</dbReference>
<protein>
    <submittedName>
        <fullName evidence="1">Uncharacterized protein</fullName>
    </submittedName>
</protein>
<dbReference type="RefSeq" id="WP_276510446.1">
    <property type="nucleotide sequence ID" value="NZ_JACHWJ010000001.1"/>
</dbReference>
<comment type="caution">
    <text evidence="1">The sequence shown here is derived from an EMBL/GenBank/DDBJ whole genome shotgun (WGS) entry which is preliminary data.</text>
</comment>